<reference evidence="1" key="1">
    <citation type="submission" date="2024-09" db="EMBL/GenBank/DDBJ databases">
        <title>Black Yeasts Isolated from many extreme environments.</title>
        <authorList>
            <person name="Coleine C."/>
            <person name="Stajich J.E."/>
            <person name="Selbmann L."/>
        </authorList>
    </citation>
    <scope>NUCLEOTIDE SEQUENCE</scope>
    <source>
        <strain evidence="1">CCFEE 5737</strain>
    </source>
</reference>
<accession>A0ACC3CV09</accession>
<sequence>IDWPNDEDCPVSEEAKDLMNKLMCLDSEKRLGANADDKFPSGGVEIRAHPWFEGINWESLRDDEASFVPAPENPEDTEYFDTRGATLASFAAEFEDSASSPVGTPGADYPDRPYDALSRVRAQVNSVKRGLMPLHIPPHVRDARSRRLSEPVAGDDFGNFSFKNLPVLEKANKDVIQKLRAEAMQAQSKSASAMSSPAVTSPSPSLECSPVMPMPLKRALSQNKGSDPRPVSPLMMNKPGSSPSRPSNPSSPLLVSFSAGQNSDRRKTSNGSSSSNLSRESSNLQPGSFFDTPRIPAYKAASSASSPIKLAKSPGASTGLMHERALSLHRHSTA</sequence>
<keyword evidence="2" id="KW-1185">Reference proteome</keyword>
<protein>
    <submittedName>
        <fullName evidence="1">Uncharacterized protein</fullName>
    </submittedName>
</protein>
<evidence type="ECO:0000313" key="2">
    <source>
        <dbReference type="Proteomes" id="UP001186974"/>
    </source>
</evidence>
<gene>
    <name evidence="1" type="ORF">LTS18_000327</name>
</gene>
<comment type="caution">
    <text evidence="1">The sequence shown here is derived from an EMBL/GenBank/DDBJ whole genome shotgun (WGS) entry which is preliminary data.</text>
</comment>
<evidence type="ECO:0000313" key="1">
    <source>
        <dbReference type="EMBL" id="KAK3044801.1"/>
    </source>
</evidence>
<dbReference type="Proteomes" id="UP001186974">
    <property type="component" value="Unassembled WGS sequence"/>
</dbReference>
<organism evidence="1 2">
    <name type="scientific">Coniosporium uncinatum</name>
    <dbReference type="NCBI Taxonomy" id="93489"/>
    <lineage>
        <taxon>Eukaryota</taxon>
        <taxon>Fungi</taxon>
        <taxon>Dikarya</taxon>
        <taxon>Ascomycota</taxon>
        <taxon>Pezizomycotina</taxon>
        <taxon>Dothideomycetes</taxon>
        <taxon>Dothideomycetes incertae sedis</taxon>
        <taxon>Coniosporium</taxon>
    </lineage>
</organism>
<feature type="non-terminal residue" evidence="1">
    <location>
        <position position="1"/>
    </location>
</feature>
<name>A0ACC3CV09_9PEZI</name>
<dbReference type="EMBL" id="JAWDJW010011441">
    <property type="protein sequence ID" value="KAK3044801.1"/>
    <property type="molecule type" value="Genomic_DNA"/>
</dbReference>
<feature type="non-terminal residue" evidence="1">
    <location>
        <position position="334"/>
    </location>
</feature>
<proteinExistence type="predicted"/>